<keyword evidence="4" id="KW-1185">Reference proteome</keyword>
<keyword evidence="1" id="KW-0732">Signal</keyword>
<organism evidence="3 4">
    <name type="scientific">Butyricimonas hominis</name>
    <dbReference type="NCBI Taxonomy" id="2763032"/>
    <lineage>
        <taxon>Bacteria</taxon>
        <taxon>Pseudomonadati</taxon>
        <taxon>Bacteroidota</taxon>
        <taxon>Bacteroidia</taxon>
        <taxon>Bacteroidales</taxon>
        <taxon>Odoribacteraceae</taxon>
        <taxon>Butyricimonas</taxon>
    </lineage>
</organism>
<accession>A0ABR7D0L1</accession>
<dbReference type="Pfam" id="PF12984">
    <property type="entry name" value="DUF3868"/>
    <property type="match status" value="1"/>
</dbReference>
<sequence>MKIIPYIILFLFLANVTETATANTTVPDTAFFHPRVSVTLERVSLADDSVTVQLSVTTRSLQLSRKASVTIIPLLASKGKENPLPAVIIAGKRRAKLDARETALTRLPDKIYRELRFRRGHDITLQYTVTVPYSPWMRDAALGIRYLTSECLADEILGVQTVIPDVSLTDEYTVLRDDHAALSDSLRQARETIRQFVVLKERLLDSLDALADHSCRGIMYLAYPVGRTPLLPDFGDNRQELSRIDSVLRPLLADTTVTIRSVTLTGYASPEGKYDHNAHLAALRVANVLKHLCRAYPAIDQTLFRAYSVAEDWEGTVRLLRESDKPYKEEVLQIIRECNIFDGREARLIRLRNGDPYRDMLKDIFPRLRRTEFVVEWEKTINN</sequence>
<evidence type="ECO:0000313" key="3">
    <source>
        <dbReference type="EMBL" id="MBC5621434.1"/>
    </source>
</evidence>
<feature type="chain" id="PRO_5047130258" evidence="1">
    <location>
        <begin position="23"/>
        <end position="383"/>
    </location>
</feature>
<feature type="domain" description="DUF3868" evidence="2">
    <location>
        <begin position="43"/>
        <end position="106"/>
    </location>
</feature>
<dbReference type="EMBL" id="JACOOH010000004">
    <property type="protein sequence ID" value="MBC5621434.1"/>
    <property type="molecule type" value="Genomic_DNA"/>
</dbReference>
<evidence type="ECO:0000313" key="4">
    <source>
        <dbReference type="Proteomes" id="UP000646484"/>
    </source>
</evidence>
<evidence type="ECO:0000259" key="2">
    <source>
        <dbReference type="Pfam" id="PF12984"/>
    </source>
</evidence>
<dbReference type="Proteomes" id="UP000646484">
    <property type="component" value="Unassembled WGS sequence"/>
</dbReference>
<name>A0ABR7D0L1_9BACT</name>
<comment type="caution">
    <text evidence="3">The sequence shown here is derived from an EMBL/GenBank/DDBJ whole genome shotgun (WGS) entry which is preliminary data.</text>
</comment>
<dbReference type="InterPro" id="IPR024480">
    <property type="entry name" value="DUF3868"/>
</dbReference>
<feature type="signal peptide" evidence="1">
    <location>
        <begin position="1"/>
        <end position="22"/>
    </location>
</feature>
<proteinExistence type="predicted"/>
<gene>
    <name evidence="3" type="ORF">H8S64_10030</name>
</gene>
<evidence type="ECO:0000256" key="1">
    <source>
        <dbReference type="SAM" id="SignalP"/>
    </source>
</evidence>
<protein>
    <submittedName>
        <fullName evidence="3">DUF3868 domain-containing protein</fullName>
    </submittedName>
</protein>
<reference evidence="3 4" key="1">
    <citation type="submission" date="2020-08" db="EMBL/GenBank/DDBJ databases">
        <title>Genome public.</title>
        <authorList>
            <person name="Liu C."/>
            <person name="Sun Q."/>
        </authorList>
    </citation>
    <scope>NUCLEOTIDE SEQUENCE [LARGE SCALE GENOMIC DNA]</scope>
    <source>
        <strain evidence="3 4">NSJ-56</strain>
    </source>
</reference>